<accession>A0A3P6GE12</accession>
<organism evidence="1">
    <name type="scientific">Brassica oleracea</name>
    <name type="common">Wild cabbage</name>
    <dbReference type="NCBI Taxonomy" id="3712"/>
    <lineage>
        <taxon>Eukaryota</taxon>
        <taxon>Viridiplantae</taxon>
        <taxon>Streptophyta</taxon>
        <taxon>Embryophyta</taxon>
        <taxon>Tracheophyta</taxon>
        <taxon>Spermatophyta</taxon>
        <taxon>Magnoliopsida</taxon>
        <taxon>eudicotyledons</taxon>
        <taxon>Gunneridae</taxon>
        <taxon>Pentapetalae</taxon>
        <taxon>rosids</taxon>
        <taxon>malvids</taxon>
        <taxon>Brassicales</taxon>
        <taxon>Brassicaceae</taxon>
        <taxon>Brassiceae</taxon>
        <taxon>Brassica</taxon>
    </lineage>
</organism>
<name>A0A3P6GE12_BRAOL</name>
<gene>
    <name evidence="1" type="ORF">BOLC6T39861H</name>
</gene>
<sequence>MHALFSRRFVVVVGSSTSQLTKSLMKKKKLAFSHSSQSRHLPSSSFVTRFVPSHVLRSEEINGFFANTLRNTHLKLKPGSLLEARAGFFDPQLPPKPWGFHWLSKTWLEVLV</sequence>
<protein>
    <submittedName>
        <fullName evidence="1">Uncharacterized protein</fullName>
    </submittedName>
</protein>
<dbReference type="EMBL" id="LR031880">
    <property type="protein sequence ID" value="VDD64408.1"/>
    <property type="molecule type" value="Genomic_DNA"/>
</dbReference>
<proteinExistence type="predicted"/>
<reference evidence="1" key="1">
    <citation type="submission" date="2018-11" db="EMBL/GenBank/DDBJ databases">
        <authorList>
            <consortium name="Genoscope - CEA"/>
            <person name="William W."/>
        </authorList>
    </citation>
    <scope>NUCLEOTIDE SEQUENCE</scope>
</reference>
<dbReference type="AlphaFoldDB" id="A0A3P6GE12"/>
<evidence type="ECO:0000313" key="1">
    <source>
        <dbReference type="EMBL" id="VDD64408.1"/>
    </source>
</evidence>